<dbReference type="RefSeq" id="WP_279647936.1">
    <property type="nucleotide sequence ID" value="NZ_JAODZE010000001.1"/>
</dbReference>
<protein>
    <submittedName>
        <fullName evidence="1">Uncharacterized protein</fullName>
    </submittedName>
</protein>
<accession>A0AA42H2P6</accession>
<gene>
    <name evidence="1" type="ORF">N7335_02000</name>
</gene>
<name>A0AA42H2P6_STUST</name>
<sequence>MFMTKKHTLPFSKAFFDCNKTIGPSALFALIQQDMQFYNAAPQEPFDFWSFEIINAHKACIVIKLRILSTNEMLTAEIHLKHGPRILKTLHQKLSDEYQKDRDRHELREYYVKNLSDNLGI</sequence>
<dbReference type="Proteomes" id="UP001158076">
    <property type="component" value="Unassembled WGS sequence"/>
</dbReference>
<organism evidence="1 2">
    <name type="scientific">Stutzerimonas stutzeri</name>
    <name type="common">Pseudomonas stutzeri</name>
    <dbReference type="NCBI Taxonomy" id="316"/>
    <lineage>
        <taxon>Bacteria</taxon>
        <taxon>Pseudomonadati</taxon>
        <taxon>Pseudomonadota</taxon>
        <taxon>Gammaproteobacteria</taxon>
        <taxon>Pseudomonadales</taxon>
        <taxon>Pseudomonadaceae</taxon>
        <taxon>Stutzerimonas</taxon>
    </lineage>
</organism>
<proteinExistence type="predicted"/>
<evidence type="ECO:0000313" key="2">
    <source>
        <dbReference type="Proteomes" id="UP001158076"/>
    </source>
</evidence>
<dbReference type="AlphaFoldDB" id="A0AA42H2P6"/>
<dbReference type="EMBL" id="JAODZE010000001">
    <property type="protein sequence ID" value="MDH0145159.1"/>
    <property type="molecule type" value="Genomic_DNA"/>
</dbReference>
<reference evidence="1" key="1">
    <citation type="submission" date="2022-09" db="EMBL/GenBank/DDBJ databases">
        <title>Intensive care unit water sources are persistently colonized with multi-drug resistant bacteria and are the site of extensive horizontal gene transfer of antibiotic resistance genes.</title>
        <authorList>
            <person name="Diorio-Toth L."/>
        </authorList>
    </citation>
    <scope>NUCLEOTIDE SEQUENCE</scope>
    <source>
        <strain evidence="1">GD04147</strain>
    </source>
</reference>
<evidence type="ECO:0000313" key="1">
    <source>
        <dbReference type="EMBL" id="MDH0145159.1"/>
    </source>
</evidence>
<comment type="caution">
    <text evidence="1">The sequence shown here is derived from an EMBL/GenBank/DDBJ whole genome shotgun (WGS) entry which is preliminary data.</text>
</comment>